<feature type="non-terminal residue" evidence="4">
    <location>
        <position position="1"/>
    </location>
</feature>
<dbReference type="PANTHER" id="PTHR10680:SF28">
    <property type="entry name" value="SMP-30_GLUCONOLACTONASE_LRE-LIKE REGION DOMAIN-CONTAINING PROTEIN"/>
    <property type="match status" value="1"/>
</dbReference>
<evidence type="ECO:0008006" key="5">
    <source>
        <dbReference type="Google" id="ProtNLM"/>
    </source>
</evidence>
<dbReference type="EMBL" id="UINC01100415">
    <property type="protein sequence ID" value="SVC60455.1"/>
    <property type="molecule type" value="Genomic_DNA"/>
</dbReference>
<dbReference type="InterPro" id="IPR011042">
    <property type="entry name" value="6-blade_b-propeller_TolB-like"/>
</dbReference>
<dbReference type="Gene3D" id="2.120.10.30">
    <property type="entry name" value="TolB, C-terminal domain"/>
    <property type="match status" value="2"/>
</dbReference>
<keyword evidence="3" id="KW-0325">Glycoprotein</keyword>
<name>A0A382NJH2_9ZZZZ</name>
<organism evidence="4">
    <name type="scientific">marine metagenome</name>
    <dbReference type="NCBI Taxonomy" id="408172"/>
    <lineage>
        <taxon>unclassified sequences</taxon>
        <taxon>metagenomes</taxon>
        <taxon>ecological metagenomes</taxon>
    </lineage>
</organism>
<dbReference type="InterPro" id="IPR001258">
    <property type="entry name" value="NHL_repeat"/>
</dbReference>
<dbReference type="CDD" id="cd05819">
    <property type="entry name" value="NHL"/>
    <property type="match status" value="1"/>
</dbReference>
<dbReference type="Pfam" id="PF01436">
    <property type="entry name" value="NHL"/>
    <property type="match status" value="2"/>
</dbReference>
<evidence type="ECO:0000256" key="2">
    <source>
        <dbReference type="ARBA" id="ARBA00022737"/>
    </source>
</evidence>
<sequence length="186" mass="20819">LLVSDGNNHRIQKFTPDGVSVSAFGAFGAGEGELNHPWGITVDSQGAIFVADWRNDRVQKFTSEGQFLLQIGTSGSEEGQLNRPTGVAVDRDGDIYVTDWLNDRVQVFDSQGNFITSWTGDANLSKWAELQLAGSPDVLEQRDAVPDMLEMEKRFREPIAVEVDEENRIMVLDCRRDRIQVYKKVS</sequence>
<proteinExistence type="predicted"/>
<evidence type="ECO:0000256" key="1">
    <source>
        <dbReference type="ARBA" id="ARBA00022729"/>
    </source>
</evidence>
<gene>
    <name evidence="4" type="ORF">METZ01_LOCUS313309</name>
</gene>
<evidence type="ECO:0000256" key="3">
    <source>
        <dbReference type="ARBA" id="ARBA00023180"/>
    </source>
</evidence>
<dbReference type="PANTHER" id="PTHR10680">
    <property type="entry name" value="PEPTIDYL-GLYCINE ALPHA-AMIDATING MONOOXYGENASE"/>
    <property type="match status" value="1"/>
</dbReference>
<dbReference type="PROSITE" id="PS51125">
    <property type="entry name" value="NHL"/>
    <property type="match status" value="3"/>
</dbReference>
<accession>A0A382NJH2</accession>
<dbReference type="GO" id="GO:0005576">
    <property type="term" value="C:extracellular region"/>
    <property type="evidence" value="ECO:0007669"/>
    <property type="project" value="TreeGrafter"/>
</dbReference>
<dbReference type="AlphaFoldDB" id="A0A382NJH2"/>
<protein>
    <recommendedName>
        <fullName evidence="5">SMP-30/Gluconolactonase/LRE-like region domain-containing protein</fullName>
    </recommendedName>
</protein>
<evidence type="ECO:0000313" key="4">
    <source>
        <dbReference type="EMBL" id="SVC60455.1"/>
    </source>
</evidence>
<reference evidence="4" key="1">
    <citation type="submission" date="2018-05" db="EMBL/GenBank/DDBJ databases">
        <authorList>
            <person name="Lanie J.A."/>
            <person name="Ng W.-L."/>
            <person name="Kazmierczak K.M."/>
            <person name="Andrzejewski T.M."/>
            <person name="Davidsen T.M."/>
            <person name="Wayne K.J."/>
            <person name="Tettelin H."/>
            <person name="Glass J.I."/>
            <person name="Rusch D."/>
            <person name="Podicherti R."/>
            <person name="Tsui H.-C.T."/>
            <person name="Winkler M.E."/>
        </authorList>
    </citation>
    <scope>NUCLEOTIDE SEQUENCE</scope>
</reference>
<keyword evidence="2" id="KW-0677">Repeat</keyword>
<keyword evidence="1" id="KW-0732">Signal</keyword>
<dbReference type="SUPFAM" id="SSF101898">
    <property type="entry name" value="NHL repeat"/>
    <property type="match status" value="1"/>
</dbReference>
<dbReference type="FunFam" id="2.120.10.30:FF:000037">
    <property type="entry name" value="Uncharacterized protein, isoform E"/>
    <property type="match status" value="1"/>
</dbReference>